<evidence type="ECO:0000259" key="2">
    <source>
        <dbReference type="SMART" id="SM00239"/>
    </source>
</evidence>
<feature type="domain" description="C2" evidence="2">
    <location>
        <begin position="21"/>
        <end position="112"/>
    </location>
</feature>
<dbReference type="InterPro" id="IPR000008">
    <property type="entry name" value="C2_dom"/>
</dbReference>
<dbReference type="OrthoDB" id="26242at2759"/>
<gene>
    <name evidence="3" type="ORF">C0Q70_00388</name>
</gene>
<evidence type="ECO:0000313" key="3">
    <source>
        <dbReference type="EMBL" id="PVD37787.1"/>
    </source>
</evidence>
<organism evidence="3 4">
    <name type="scientific">Pomacea canaliculata</name>
    <name type="common">Golden apple snail</name>
    <dbReference type="NCBI Taxonomy" id="400727"/>
    <lineage>
        <taxon>Eukaryota</taxon>
        <taxon>Metazoa</taxon>
        <taxon>Spiralia</taxon>
        <taxon>Lophotrochozoa</taxon>
        <taxon>Mollusca</taxon>
        <taxon>Gastropoda</taxon>
        <taxon>Caenogastropoda</taxon>
        <taxon>Architaenioglossa</taxon>
        <taxon>Ampullarioidea</taxon>
        <taxon>Ampullariidae</taxon>
        <taxon>Pomacea</taxon>
    </lineage>
</organism>
<protein>
    <recommendedName>
        <fullName evidence="2">C2 domain-containing protein</fullName>
    </recommendedName>
</protein>
<name>A0A2T7PWM0_POMCA</name>
<dbReference type="AlphaFoldDB" id="A0A2T7PWM0"/>
<comment type="caution">
    <text evidence="3">The sequence shown here is derived from an EMBL/GenBank/DDBJ whole genome shotgun (WGS) entry which is preliminary data.</text>
</comment>
<accession>A0A2T7PWM0</accession>
<proteinExistence type="predicted"/>
<dbReference type="InterPro" id="IPR035892">
    <property type="entry name" value="C2_domain_sf"/>
</dbReference>
<feature type="region of interest" description="Disordered" evidence="1">
    <location>
        <begin position="127"/>
        <end position="159"/>
    </location>
</feature>
<dbReference type="Pfam" id="PF00168">
    <property type="entry name" value="C2"/>
    <property type="match status" value="1"/>
</dbReference>
<dbReference type="EMBL" id="PZQS01000001">
    <property type="protein sequence ID" value="PVD37787.1"/>
    <property type="molecule type" value="Genomic_DNA"/>
</dbReference>
<reference evidence="3 4" key="1">
    <citation type="submission" date="2018-04" db="EMBL/GenBank/DDBJ databases">
        <title>The genome of golden apple snail Pomacea canaliculata provides insight into stress tolerance and invasive adaptation.</title>
        <authorList>
            <person name="Liu C."/>
            <person name="Liu B."/>
            <person name="Ren Y."/>
            <person name="Zhang Y."/>
            <person name="Wang H."/>
            <person name="Li S."/>
            <person name="Jiang F."/>
            <person name="Yin L."/>
            <person name="Zhang G."/>
            <person name="Qian W."/>
            <person name="Fan W."/>
        </authorList>
    </citation>
    <scope>NUCLEOTIDE SEQUENCE [LARGE SCALE GENOMIC DNA]</scope>
    <source>
        <strain evidence="3">SZHN2017</strain>
        <tissue evidence="3">Muscle</tissue>
    </source>
</reference>
<dbReference type="STRING" id="400727.A0A2T7PWM0"/>
<dbReference type="Proteomes" id="UP000245119">
    <property type="component" value="Linkage Group LG1"/>
</dbReference>
<dbReference type="CDD" id="cd00030">
    <property type="entry name" value="C2"/>
    <property type="match status" value="1"/>
</dbReference>
<evidence type="ECO:0000313" key="4">
    <source>
        <dbReference type="Proteomes" id="UP000245119"/>
    </source>
</evidence>
<sequence>MHGFAWGEVLGRDKEQEGIKQWLNSVHGGRRLQGKKPGRYKFSVIFGVGSKKYRTSVVKEPTGNPDWNEESVIPVQISSDNVFFTVTEKDDVLGQVQIPITSLQTTKGHVRKLALKPHKKCPVPQGDLIFQSPALPHRQMKRDSKDLSGEKEEKRKSSTLANFNKKLSKSIHDIFHLGRFGNHDDDEEKTMNLNSTNLAACILD</sequence>
<dbReference type="Gene3D" id="2.60.40.150">
    <property type="entry name" value="C2 domain"/>
    <property type="match status" value="1"/>
</dbReference>
<keyword evidence="4" id="KW-1185">Reference proteome</keyword>
<dbReference type="SMART" id="SM00239">
    <property type="entry name" value="C2"/>
    <property type="match status" value="1"/>
</dbReference>
<feature type="compositionally biased region" description="Basic and acidic residues" evidence="1">
    <location>
        <begin position="141"/>
        <end position="156"/>
    </location>
</feature>
<evidence type="ECO:0000256" key="1">
    <source>
        <dbReference type="SAM" id="MobiDB-lite"/>
    </source>
</evidence>
<dbReference type="SUPFAM" id="SSF49562">
    <property type="entry name" value="C2 domain (Calcium/lipid-binding domain, CaLB)"/>
    <property type="match status" value="1"/>
</dbReference>